<name>A0A5R9L0U4_9BACT</name>
<dbReference type="SUPFAM" id="SSF88723">
    <property type="entry name" value="PIN domain-like"/>
    <property type="match status" value="1"/>
</dbReference>
<dbReference type="InterPro" id="IPR029060">
    <property type="entry name" value="PIN-like_dom_sf"/>
</dbReference>
<proteinExistence type="predicted"/>
<dbReference type="InterPro" id="IPR041705">
    <property type="entry name" value="PIN_Sll0205"/>
</dbReference>
<feature type="domain" description="PIN" evidence="1">
    <location>
        <begin position="5"/>
        <end position="123"/>
    </location>
</feature>
<dbReference type="PANTHER" id="PTHR36173">
    <property type="entry name" value="RIBONUCLEASE VAPC16-RELATED"/>
    <property type="match status" value="1"/>
</dbReference>
<comment type="caution">
    <text evidence="2">The sequence shown here is derived from an EMBL/GenBank/DDBJ whole genome shotgun (WGS) entry which is preliminary data.</text>
</comment>
<reference evidence="2 3" key="1">
    <citation type="submission" date="2019-05" db="EMBL/GenBank/DDBJ databases">
        <authorList>
            <person name="Qu J.-H."/>
        </authorList>
    </citation>
    <scope>NUCLEOTIDE SEQUENCE [LARGE SCALE GENOMIC DNA]</scope>
    <source>
        <strain evidence="2 3">T17</strain>
    </source>
</reference>
<dbReference type="Proteomes" id="UP000306402">
    <property type="component" value="Unassembled WGS sequence"/>
</dbReference>
<gene>
    <name evidence="2" type="ORF">FEN17_00485</name>
</gene>
<keyword evidence="3" id="KW-1185">Reference proteome</keyword>
<dbReference type="Gene3D" id="3.40.50.1010">
    <property type="entry name" value="5'-nuclease"/>
    <property type="match status" value="1"/>
</dbReference>
<dbReference type="RefSeq" id="WP_138363363.1">
    <property type="nucleotide sequence ID" value="NZ_VCEJ01000002.1"/>
</dbReference>
<evidence type="ECO:0000313" key="2">
    <source>
        <dbReference type="EMBL" id="TLV02154.1"/>
    </source>
</evidence>
<protein>
    <submittedName>
        <fullName evidence="2">Type II toxin-antitoxin system VapC family toxin</fullName>
    </submittedName>
</protein>
<dbReference type="AlphaFoldDB" id="A0A5R9L0U4"/>
<dbReference type="OrthoDB" id="9798990at2"/>
<dbReference type="EMBL" id="VCEJ01000002">
    <property type="protein sequence ID" value="TLV02154.1"/>
    <property type="molecule type" value="Genomic_DNA"/>
</dbReference>
<accession>A0A5R9L0U4</accession>
<evidence type="ECO:0000313" key="3">
    <source>
        <dbReference type="Proteomes" id="UP000306402"/>
    </source>
</evidence>
<dbReference type="PANTHER" id="PTHR36173:SF2">
    <property type="entry name" value="RIBONUCLEASE VAPC16"/>
    <property type="match status" value="1"/>
</dbReference>
<dbReference type="InterPro" id="IPR052919">
    <property type="entry name" value="TA_system_RNase"/>
</dbReference>
<dbReference type="Pfam" id="PF01850">
    <property type="entry name" value="PIN"/>
    <property type="match status" value="1"/>
</dbReference>
<organism evidence="2 3">
    <name type="scientific">Dyadobacter luticola</name>
    <dbReference type="NCBI Taxonomy" id="1979387"/>
    <lineage>
        <taxon>Bacteria</taxon>
        <taxon>Pseudomonadati</taxon>
        <taxon>Bacteroidota</taxon>
        <taxon>Cytophagia</taxon>
        <taxon>Cytophagales</taxon>
        <taxon>Spirosomataceae</taxon>
        <taxon>Dyadobacter</taxon>
    </lineage>
</organism>
<dbReference type="CDD" id="cd09872">
    <property type="entry name" value="PIN_Sll0205-like"/>
    <property type="match status" value="1"/>
</dbReference>
<evidence type="ECO:0000259" key="1">
    <source>
        <dbReference type="Pfam" id="PF01850"/>
    </source>
</evidence>
<sequence length="128" mass="14594">MQGFLLDTHTLLWMQDDSKSLSLVARRILSNPNSKLHVSIATFWEIVIKSSIGKIELHYTIDDLHLACMTNDITVLPIEISTLSQLKSLPGIHKDPFDRIIISTAIDHDLQVITLDPEIKKYDLDCIW</sequence>
<dbReference type="InterPro" id="IPR002716">
    <property type="entry name" value="PIN_dom"/>
</dbReference>